<dbReference type="Proteomes" id="UP000184546">
    <property type="component" value="Unassembled WGS sequence"/>
</dbReference>
<feature type="compositionally biased region" description="Basic and acidic residues" evidence="1">
    <location>
        <begin position="347"/>
        <end position="356"/>
    </location>
</feature>
<dbReference type="PANTHER" id="PTHR31904:SF1">
    <property type="entry name" value="BYPASS OF STOP CODON PROTEIN 5-RELATED"/>
    <property type="match status" value="1"/>
</dbReference>
<protein>
    <recommendedName>
        <fullName evidence="2">Arrestin-like N-terminal domain-containing protein</fullName>
    </recommendedName>
</protein>
<proteinExistence type="predicted"/>
<dbReference type="Pfam" id="PF00339">
    <property type="entry name" value="Arrestin_N"/>
    <property type="match status" value="1"/>
</dbReference>
<dbReference type="PANTHER" id="PTHR31904">
    <property type="entry name" value="BYPASS OF STOP CODON PROTEIN 5-RELATED"/>
    <property type="match status" value="1"/>
</dbReference>
<evidence type="ECO:0000313" key="4">
    <source>
        <dbReference type="Proteomes" id="UP000184546"/>
    </source>
</evidence>
<dbReference type="InterPro" id="IPR039634">
    <property type="entry name" value="Bul1-like"/>
</dbReference>
<dbReference type="RefSeq" id="XP_020054421.1">
    <property type="nucleotide sequence ID" value="XM_020199827.1"/>
</dbReference>
<evidence type="ECO:0000313" key="3">
    <source>
        <dbReference type="EMBL" id="OJJ98081.1"/>
    </source>
</evidence>
<dbReference type="OrthoDB" id="2283785at2759"/>
<accession>A0A1L9WPL9</accession>
<dbReference type="Gene3D" id="2.60.40.640">
    <property type="match status" value="1"/>
</dbReference>
<sequence length="513" mass="56624">MTSASSVSRSSSSVGRFSVRSRPKVNLDLDGQHDGLVNVYTTGDTIKGTVTVTVDHDTRFDELEITFEGTSRTSVERQSMPGRTGAYQTFLRLRQPIEDAAYPTPRILEAGRTYDFPFVFVVPQRLLPHVCSHPKTNIHVEQSHTMLPPTFGDPMLASDGKSLLDDLTPDMCRISYIVRATLQRNLLSQNGPIDTLASIGKKVRVVPMVDEEPPLNIPDDETLYCVRKEKDVKRGFMRGKQGRIVVAASQPKPIQLNPTSNDDTSIVSTVATVHLRFDPLGNEEPPRLGTVWSRLRATTFYSAEPWGDYPSTSSIRTWAQVGRGMFTEAVPLSTMCVASAQWTKHTSADAPRRDSMHSTSSTESLPGPSASFSGNIFYTASVVVPITLPKSKTFVPTFHSCLVARIYSLELSLSYHTPNANILTPTTSLKIPIQLTCQPQADARPKNTVVEITQEEVNAEFFSPRSIAPRWISEPEVTPPEYTAVRTAHLLPDRSRILPPSATANPGRMRTAC</sequence>
<dbReference type="AlphaFoldDB" id="A0A1L9WPL9"/>
<dbReference type="EMBL" id="KV878981">
    <property type="protein sequence ID" value="OJJ98081.1"/>
    <property type="molecule type" value="Genomic_DNA"/>
</dbReference>
<evidence type="ECO:0000256" key="1">
    <source>
        <dbReference type="SAM" id="MobiDB-lite"/>
    </source>
</evidence>
<dbReference type="InterPro" id="IPR011021">
    <property type="entry name" value="Arrestin-like_N"/>
</dbReference>
<dbReference type="InterPro" id="IPR014752">
    <property type="entry name" value="Arrestin-like_C"/>
</dbReference>
<dbReference type="OMA" id="FHSCLMS"/>
<dbReference type="STRING" id="690307.A0A1L9WPL9"/>
<gene>
    <name evidence="3" type="ORF">ASPACDRAFT_31622</name>
</gene>
<feature type="region of interest" description="Disordered" evidence="1">
    <location>
        <begin position="347"/>
        <end position="367"/>
    </location>
</feature>
<dbReference type="VEuPathDB" id="FungiDB:ASPACDRAFT_31622"/>
<feature type="compositionally biased region" description="Polar residues" evidence="1">
    <location>
        <begin position="357"/>
        <end position="367"/>
    </location>
</feature>
<keyword evidence="4" id="KW-1185">Reference proteome</keyword>
<reference evidence="4" key="1">
    <citation type="journal article" date="2017" name="Genome Biol.">
        <title>Comparative genomics reveals high biological diversity and specific adaptations in the industrially and medically important fungal genus Aspergillus.</title>
        <authorList>
            <person name="de Vries R.P."/>
            <person name="Riley R."/>
            <person name="Wiebenga A."/>
            <person name="Aguilar-Osorio G."/>
            <person name="Amillis S."/>
            <person name="Uchima C.A."/>
            <person name="Anderluh G."/>
            <person name="Asadollahi M."/>
            <person name="Askin M."/>
            <person name="Barry K."/>
            <person name="Battaglia E."/>
            <person name="Bayram O."/>
            <person name="Benocci T."/>
            <person name="Braus-Stromeyer S.A."/>
            <person name="Caldana C."/>
            <person name="Canovas D."/>
            <person name="Cerqueira G.C."/>
            <person name="Chen F."/>
            <person name="Chen W."/>
            <person name="Choi C."/>
            <person name="Clum A."/>
            <person name="Dos Santos R.A."/>
            <person name="Damasio A.R."/>
            <person name="Diallinas G."/>
            <person name="Emri T."/>
            <person name="Fekete E."/>
            <person name="Flipphi M."/>
            <person name="Freyberg S."/>
            <person name="Gallo A."/>
            <person name="Gournas C."/>
            <person name="Habgood R."/>
            <person name="Hainaut M."/>
            <person name="Harispe M.L."/>
            <person name="Henrissat B."/>
            <person name="Hilden K.S."/>
            <person name="Hope R."/>
            <person name="Hossain A."/>
            <person name="Karabika E."/>
            <person name="Karaffa L."/>
            <person name="Karanyi Z."/>
            <person name="Krasevec N."/>
            <person name="Kuo A."/>
            <person name="Kusch H."/>
            <person name="LaButti K."/>
            <person name="Lagendijk E.L."/>
            <person name="Lapidus A."/>
            <person name="Levasseur A."/>
            <person name="Lindquist E."/>
            <person name="Lipzen A."/>
            <person name="Logrieco A.F."/>
            <person name="MacCabe A."/>
            <person name="Maekelae M.R."/>
            <person name="Malavazi I."/>
            <person name="Melin P."/>
            <person name="Meyer V."/>
            <person name="Mielnichuk N."/>
            <person name="Miskei M."/>
            <person name="Molnar A.P."/>
            <person name="Mule G."/>
            <person name="Ngan C.Y."/>
            <person name="Orejas M."/>
            <person name="Orosz E."/>
            <person name="Ouedraogo J.P."/>
            <person name="Overkamp K.M."/>
            <person name="Park H.-S."/>
            <person name="Perrone G."/>
            <person name="Piumi F."/>
            <person name="Punt P.J."/>
            <person name="Ram A.F."/>
            <person name="Ramon A."/>
            <person name="Rauscher S."/>
            <person name="Record E."/>
            <person name="Riano-Pachon D.M."/>
            <person name="Robert V."/>
            <person name="Roehrig J."/>
            <person name="Ruller R."/>
            <person name="Salamov A."/>
            <person name="Salih N.S."/>
            <person name="Samson R.A."/>
            <person name="Sandor E."/>
            <person name="Sanguinetti M."/>
            <person name="Schuetze T."/>
            <person name="Sepcic K."/>
            <person name="Shelest E."/>
            <person name="Sherlock G."/>
            <person name="Sophianopoulou V."/>
            <person name="Squina F.M."/>
            <person name="Sun H."/>
            <person name="Susca A."/>
            <person name="Todd R.B."/>
            <person name="Tsang A."/>
            <person name="Unkles S.E."/>
            <person name="van de Wiele N."/>
            <person name="van Rossen-Uffink D."/>
            <person name="Oliveira J.V."/>
            <person name="Vesth T.C."/>
            <person name="Visser J."/>
            <person name="Yu J.-H."/>
            <person name="Zhou M."/>
            <person name="Andersen M.R."/>
            <person name="Archer D.B."/>
            <person name="Baker S.E."/>
            <person name="Benoit I."/>
            <person name="Brakhage A.A."/>
            <person name="Braus G.H."/>
            <person name="Fischer R."/>
            <person name="Frisvad J.C."/>
            <person name="Goldman G.H."/>
            <person name="Houbraken J."/>
            <person name="Oakley B."/>
            <person name="Pocsi I."/>
            <person name="Scazzocchio C."/>
            <person name="Seiboth B."/>
            <person name="vanKuyk P.A."/>
            <person name="Wortman J."/>
            <person name="Dyer P.S."/>
            <person name="Grigoriev I.V."/>
        </authorList>
    </citation>
    <scope>NUCLEOTIDE SEQUENCE [LARGE SCALE GENOMIC DNA]</scope>
    <source>
        <strain evidence="4">ATCC 16872 / CBS 172.66 / WB 5094</strain>
    </source>
</reference>
<name>A0A1L9WPL9_ASPA1</name>
<feature type="domain" description="Arrestin-like N-terminal" evidence="2">
    <location>
        <begin position="38"/>
        <end position="186"/>
    </location>
</feature>
<dbReference type="GeneID" id="30973641"/>
<organism evidence="3 4">
    <name type="scientific">Aspergillus aculeatus (strain ATCC 16872 / CBS 172.66 / WB 5094)</name>
    <dbReference type="NCBI Taxonomy" id="690307"/>
    <lineage>
        <taxon>Eukaryota</taxon>
        <taxon>Fungi</taxon>
        <taxon>Dikarya</taxon>
        <taxon>Ascomycota</taxon>
        <taxon>Pezizomycotina</taxon>
        <taxon>Eurotiomycetes</taxon>
        <taxon>Eurotiomycetidae</taxon>
        <taxon>Eurotiales</taxon>
        <taxon>Aspergillaceae</taxon>
        <taxon>Aspergillus</taxon>
        <taxon>Aspergillus subgen. Circumdati</taxon>
    </lineage>
</organism>
<evidence type="ECO:0000259" key="2">
    <source>
        <dbReference type="Pfam" id="PF00339"/>
    </source>
</evidence>